<dbReference type="EC" id="3.4.24.-" evidence="4"/>
<evidence type="ECO:0000256" key="4">
    <source>
        <dbReference type="RuleBase" id="RU361183"/>
    </source>
</evidence>
<dbReference type="PRINTS" id="PR00480">
    <property type="entry name" value="ASTACIN"/>
</dbReference>
<keyword evidence="8" id="KW-1185">Reference proteome</keyword>
<evidence type="ECO:0000256" key="1">
    <source>
        <dbReference type="ARBA" id="ARBA00011245"/>
    </source>
</evidence>
<dbReference type="InterPro" id="IPR006026">
    <property type="entry name" value="Peptidase_Metallo"/>
</dbReference>
<comment type="function">
    <text evidence="2">Zinc metalloprotease. Provoques deadhesion of endothelial cells from cell cultures, and also degradation of fibronectin, fibrinogen and gelatin in vitro. Its role in the venom is not fully understood but it might act as a spreading factor that facilitates diffusion of other venom toxins. Alternatively, it might be involved in the proteolytic processing of other venom toxins or it might play a role in extra-oral digestion of prey.</text>
</comment>
<comment type="cofactor">
    <cofactor evidence="3 4">
        <name>Zn(2+)</name>
        <dbReference type="ChEBI" id="CHEBI:29105"/>
    </cofactor>
    <text evidence="3 4">Binds 1 zinc ion per subunit.</text>
</comment>
<dbReference type="InterPro" id="IPR034035">
    <property type="entry name" value="Astacin-like_dom"/>
</dbReference>
<evidence type="ECO:0000259" key="6">
    <source>
        <dbReference type="PROSITE" id="PS51864"/>
    </source>
</evidence>
<feature type="binding site" evidence="3">
    <location>
        <position position="106"/>
    </location>
    <ligand>
        <name>Zn(2+)</name>
        <dbReference type="ChEBI" id="CHEBI:29105"/>
        <note>catalytic</note>
    </ligand>
</feature>
<feature type="binding site" evidence="3">
    <location>
        <position position="116"/>
    </location>
    <ligand>
        <name>Zn(2+)</name>
        <dbReference type="ChEBI" id="CHEBI:29105"/>
        <note>catalytic</note>
    </ligand>
</feature>
<dbReference type="InterPro" id="IPR024079">
    <property type="entry name" value="MetalloPept_cat_dom_sf"/>
</dbReference>
<evidence type="ECO:0000256" key="3">
    <source>
        <dbReference type="PROSITE-ProRule" id="PRU01211"/>
    </source>
</evidence>
<evidence type="ECO:0000313" key="8">
    <source>
        <dbReference type="Proteomes" id="UP000499080"/>
    </source>
</evidence>
<keyword evidence="3 4" id="KW-0479">Metal-binding</keyword>
<keyword evidence="3 4" id="KW-0378">Hydrolase</keyword>
<organism evidence="7 8">
    <name type="scientific">Araneus ventricosus</name>
    <name type="common">Orbweaver spider</name>
    <name type="synonym">Epeira ventricosa</name>
    <dbReference type="NCBI Taxonomy" id="182803"/>
    <lineage>
        <taxon>Eukaryota</taxon>
        <taxon>Metazoa</taxon>
        <taxon>Ecdysozoa</taxon>
        <taxon>Arthropoda</taxon>
        <taxon>Chelicerata</taxon>
        <taxon>Arachnida</taxon>
        <taxon>Araneae</taxon>
        <taxon>Araneomorphae</taxon>
        <taxon>Entelegynae</taxon>
        <taxon>Araneoidea</taxon>
        <taxon>Araneidae</taxon>
        <taxon>Araneus</taxon>
    </lineage>
</organism>
<name>A0A4Y2IJE0_ARAVE</name>
<feature type="binding site" evidence="3">
    <location>
        <position position="110"/>
    </location>
    <ligand>
        <name>Zn(2+)</name>
        <dbReference type="ChEBI" id="CHEBI:29105"/>
        <note>catalytic</note>
    </ligand>
</feature>
<comment type="caution">
    <text evidence="7">The sequence shown here is derived from an EMBL/GenBank/DDBJ whole genome shotgun (WGS) entry which is preliminary data.</text>
</comment>
<proteinExistence type="predicted"/>
<keyword evidence="3 4" id="KW-0482">Metalloprotease</keyword>
<dbReference type="Gene3D" id="3.40.390.10">
    <property type="entry name" value="Collagenase (Catalytic Domain)"/>
    <property type="match status" value="1"/>
</dbReference>
<dbReference type="CDD" id="cd04280">
    <property type="entry name" value="ZnMc_astacin_like"/>
    <property type="match status" value="1"/>
</dbReference>
<comment type="caution">
    <text evidence="3">Lacks conserved residue(s) required for the propagation of feature annotation.</text>
</comment>
<dbReference type="GO" id="GO:0004222">
    <property type="term" value="F:metalloendopeptidase activity"/>
    <property type="evidence" value="ECO:0007669"/>
    <property type="project" value="UniProtKB-UniRule"/>
</dbReference>
<keyword evidence="3 4" id="KW-0645">Protease</keyword>
<accession>A0A4Y2IJE0</accession>
<evidence type="ECO:0000256" key="5">
    <source>
        <dbReference type="SAM" id="MobiDB-lite"/>
    </source>
</evidence>
<reference evidence="7 8" key="1">
    <citation type="journal article" date="2019" name="Sci. Rep.">
        <title>Orb-weaving spider Araneus ventricosus genome elucidates the spidroin gene catalogue.</title>
        <authorList>
            <person name="Kono N."/>
            <person name="Nakamura H."/>
            <person name="Ohtoshi R."/>
            <person name="Moran D.A.P."/>
            <person name="Shinohara A."/>
            <person name="Yoshida Y."/>
            <person name="Fujiwara M."/>
            <person name="Mori M."/>
            <person name="Tomita M."/>
            <person name="Arakawa K."/>
        </authorList>
    </citation>
    <scope>NUCLEOTIDE SEQUENCE [LARGE SCALE GENOMIC DNA]</scope>
</reference>
<dbReference type="PANTHER" id="PTHR10127:SF883">
    <property type="entry name" value="ZINC METALLOPROTEINASE NAS-8"/>
    <property type="match status" value="1"/>
</dbReference>
<evidence type="ECO:0000313" key="7">
    <source>
        <dbReference type="EMBL" id="GBM77921.1"/>
    </source>
</evidence>
<feature type="domain" description="Peptidase M12A" evidence="6">
    <location>
        <begin position="13"/>
        <end position="203"/>
    </location>
</feature>
<dbReference type="AlphaFoldDB" id="A0A4Y2IJE0"/>
<dbReference type="EMBL" id="BGPR01002719">
    <property type="protein sequence ID" value="GBM77921.1"/>
    <property type="molecule type" value="Genomic_DNA"/>
</dbReference>
<sequence>MALPSRVTSENEAAEKKGEDDEADEKNDAWEIRYEIDPILDFKRRHLENAMDEIEKYSRIQFLPRTTQRCYLNITKDDGCYFNSGDNCFQIISLGVGCRDFGTILHELLHVFGFEHEHNRPDRDEHLVIHWENIEEEHKIQFEKLETSKYLWNDFPIDYESIMIYDSYSFSKNDLMTIERKNGGELVRNNKLSEIDKEKLRKL</sequence>
<dbReference type="GO" id="GO:0008270">
    <property type="term" value="F:zinc ion binding"/>
    <property type="evidence" value="ECO:0007669"/>
    <property type="project" value="UniProtKB-UniRule"/>
</dbReference>
<evidence type="ECO:0000256" key="2">
    <source>
        <dbReference type="ARBA" id="ARBA00025529"/>
    </source>
</evidence>
<dbReference type="SUPFAM" id="SSF55486">
    <property type="entry name" value="Metalloproteases ('zincins'), catalytic domain"/>
    <property type="match status" value="1"/>
</dbReference>
<gene>
    <name evidence="7" type="primary">VMPA_36</name>
    <name evidence="7" type="ORF">AVEN_89585_1</name>
</gene>
<dbReference type="Proteomes" id="UP000499080">
    <property type="component" value="Unassembled WGS sequence"/>
</dbReference>
<feature type="region of interest" description="Disordered" evidence="5">
    <location>
        <begin position="1"/>
        <end position="27"/>
    </location>
</feature>
<dbReference type="PROSITE" id="PS51864">
    <property type="entry name" value="ASTACIN"/>
    <property type="match status" value="1"/>
</dbReference>
<keyword evidence="3 4" id="KW-0862">Zinc</keyword>
<dbReference type="PANTHER" id="PTHR10127">
    <property type="entry name" value="DISCOIDIN, CUB, EGF, LAMININ , AND ZINC METALLOPROTEASE DOMAIN CONTAINING"/>
    <property type="match status" value="1"/>
</dbReference>
<feature type="active site" evidence="3">
    <location>
        <position position="107"/>
    </location>
</feature>
<dbReference type="OrthoDB" id="6421860at2759"/>
<comment type="subunit">
    <text evidence="1">Monomer.</text>
</comment>
<dbReference type="InterPro" id="IPR001506">
    <property type="entry name" value="Peptidase_M12A"/>
</dbReference>
<dbReference type="Pfam" id="PF01400">
    <property type="entry name" value="Astacin"/>
    <property type="match status" value="1"/>
</dbReference>
<protein>
    <recommendedName>
        <fullName evidence="4">Metalloendopeptidase</fullName>
        <ecNumber evidence="4">3.4.24.-</ecNumber>
    </recommendedName>
</protein>
<dbReference type="SMART" id="SM00235">
    <property type="entry name" value="ZnMc"/>
    <property type="match status" value="1"/>
</dbReference>
<dbReference type="GO" id="GO:0006508">
    <property type="term" value="P:proteolysis"/>
    <property type="evidence" value="ECO:0007669"/>
    <property type="project" value="UniProtKB-KW"/>
</dbReference>